<feature type="compositionally biased region" description="Pro residues" evidence="1">
    <location>
        <begin position="97"/>
        <end position="109"/>
    </location>
</feature>
<name>A0AA42H2N0_9HYPH</name>
<feature type="region of interest" description="Disordered" evidence="1">
    <location>
        <begin position="83"/>
        <end position="120"/>
    </location>
</feature>
<protein>
    <submittedName>
        <fullName evidence="2">Uncharacterized protein</fullName>
    </submittedName>
</protein>
<accession>A0AA42H2N0</accession>
<reference evidence="2" key="1">
    <citation type="submission" date="2022-09" db="EMBL/GenBank/DDBJ databases">
        <title>Intensive care unit water sources are persistently colonized with multi-drug resistant bacteria and are the site of extensive horizontal gene transfer of antibiotic resistance genes.</title>
        <authorList>
            <person name="Diorio-Toth L."/>
        </authorList>
    </citation>
    <scope>NUCLEOTIDE SEQUENCE</scope>
    <source>
        <strain evidence="2">GD04153</strain>
    </source>
</reference>
<organism evidence="2 3">
    <name type="scientific">Brucella intermedia GD04153</name>
    <dbReference type="NCBI Taxonomy" id="2975438"/>
    <lineage>
        <taxon>Bacteria</taxon>
        <taxon>Pseudomonadati</taxon>
        <taxon>Pseudomonadota</taxon>
        <taxon>Alphaproteobacteria</taxon>
        <taxon>Hyphomicrobiales</taxon>
        <taxon>Brucellaceae</taxon>
        <taxon>Brucella/Ochrobactrum group</taxon>
        <taxon>Brucella</taxon>
    </lineage>
</organism>
<dbReference type="EMBL" id="JAODYY010000015">
    <property type="protein sequence ID" value="MDH0126692.1"/>
    <property type="molecule type" value="Genomic_DNA"/>
</dbReference>
<dbReference type="AlphaFoldDB" id="A0AA42H2N0"/>
<proteinExistence type="predicted"/>
<sequence>MFKISFSPQYSDAVLSLEKRGNVLIVNGDELDFSDLTDGGEYPPEAIDNPSVVGGVERVGGEIRLTIILPYMMPGHFETPPPITVINDGPIDLPEGHYPPPVEDLPIPEPIAEGEDNAAQ</sequence>
<gene>
    <name evidence="2" type="ORF">N7376_22200</name>
</gene>
<evidence type="ECO:0000313" key="2">
    <source>
        <dbReference type="EMBL" id="MDH0126692.1"/>
    </source>
</evidence>
<evidence type="ECO:0000256" key="1">
    <source>
        <dbReference type="SAM" id="MobiDB-lite"/>
    </source>
</evidence>
<evidence type="ECO:0000313" key="3">
    <source>
        <dbReference type="Proteomes" id="UP001158087"/>
    </source>
</evidence>
<comment type="caution">
    <text evidence="2">The sequence shown here is derived from an EMBL/GenBank/DDBJ whole genome shotgun (WGS) entry which is preliminary data.</text>
</comment>
<dbReference type="Proteomes" id="UP001158087">
    <property type="component" value="Unassembled WGS sequence"/>
</dbReference>